<sequence length="333" mass="35143">MGGSAAQAAGLAGAPAPFDHGGVTIAVVNYLSGSDFLQAYEAGAARQGHALGATIRLSEAQQDPSRLRALVQQAIDLHVQGIVINNGTKEALRDVVQKALAAGIKVVTYDLDLGLPGVPVVEQNDREMANIVLAQALKDNGDHFKAGEVYVAGFLPLDHRNAAYRAILAAHPGIKNEAVWGIVNSTTPASVADQTQAVFRAHPDITVVFTPWDEFARGVKLGLDESNLSSKVRIYGVDTSTSDIQAMREPNSPWVASAATNAAVVGEVSVRAVALLIAGQNPGAKIDVNPHLITRDELLKNDIKTIQELAEKDPDFRQSDAATAAWIPSVATK</sequence>
<dbReference type="Proteomes" id="UP000708298">
    <property type="component" value="Unassembled WGS sequence"/>
</dbReference>
<evidence type="ECO:0000256" key="2">
    <source>
        <dbReference type="ARBA" id="ARBA00007639"/>
    </source>
</evidence>
<evidence type="ECO:0000259" key="3">
    <source>
        <dbReference type="Pfam" id="PF13407"/>
    </source>
</evidence>
<dbReference type="Pfam" id="PF13407">
    <property type="entry name" value="Peripla_BP_4"/>
    <property type="match status" value="1"/>
</dbReference>
<accession>A0A964E066</accession>
<comment type="caution">
    <text evidence="4">The sequence shown here is derived from an EMBL/GenBank/DDBJ whole genome shotgun (WGS) entry which is preliminary data.</text>
</comment>
<dbReference type="InterPro" id="IPR050555">
    <property type="entry name" value="Bact_Solute-Bind_Prot2"/>
</dbReference>
<dbReference type="SUPFAM" id="SSF53822">
    <property type="entry name" value="Periplasmic binding protein-like I"/>
    <property type="match status" value="1"/>
</dbReference>
<keyword evidence="5" id="KW-1185">Reference proteome</keyword>
<dbReference type="PANTHER" id="PTHR30036:SF7">
    <property type="entry name" value="ABC TRANSPORTER PERIPLASMIC-BINDING PROTEIN YPHF"/>
    <property type="match status" value="1"/>
</dbReference>
<protein>
    <submittedName>
        <fullName evidence="4">Substrate-binding domain-containing protein</fullName>
    </submittedName>
</protein>
<dbReference type="GO" id="GO:0030288">
    <property type="term" value="C:outer membrane-bounded periplasmic space"/>
    <property type="evidence" value="ECO:0007669"/>
    <property type="project" value="TreeGrafter"/>
</dbReference>
<organism evidence="4 5">
    <name type="scientific">Acidisoma silvae</name>
    <dbReference type="NCBI Taxonomy" id="2802396"/>
    <lineage>
        <taxon>Bacteria</taxon>
        <taxon>Pseudomonadati</taxon>
        <taxon>Pseudomonadota</taxon>
        <taxon>Alphaproteobacteria</taxon>
        <taxon>Acetobacterales</taxon>
        <taxon>Acidocellaceae</taxon>
        <taxon>Acidisoma</taxon>
    </lineage>
</organism>
<evidence type="ECO:0000313" key="4">
    <source>
        <dbReference type="EMBL" id="MCB8877021.1"/>
    </source>
</evidence>
<gene>
    <name evidence="4" type="ORF">ASILVAE211_17640</name>
</gene>
<dbReference type="InterPro" id="IPR028082">
    <property type="entry name" value="Peripla_BP_I"/>
</dbReference>
<dbReference type="PANTHER" id="PTHR30036">
    <property type="entry name" value="D-XYLOSE-BINDING PERIPLASMIC PROTEIN"/>
    <property type="match status" value="1"/>
</dbReference>
<dbReference type="Gene3D" id="3.40.50.2300">
    <property type="match status" value="2"/>
</dbReference>
<reference evidence="4" key="1">
    <citation type="journal article" date="2021" name="Microorganisms">
        <title>Acidisoma silvae sp. nov. and Acidisomacellulosilytica sp. nov., Two Acidophilic Bacteria Isolated from Decaying Wood, Hydrolyzing Cellulose and Producing Poly-3-hydroxybutyrate.</title>
        <authorList>
            <person name="Mieszkin S."/>
            <person name="Pouder E."/>
            <person name="Uroz S."/>
            <person name="Simon-Colin C."/>
            <person name="Alain K."/>
        </authorList>
    </citation>
    <scope>NUCLEOTIDE SEQUENCE</scope>
    <source>
        <strain evidence="4">HW T2.11</strain>
    </source>
</reference>
<comment type="subcellular location">
    <subcellularLocation>
        <location evidence="1">Periplasm</location>
    </subcellularLocation>
</comment>
<evidence type="ECO:0000313" key="5">
    <source>
        <dbReference type="Proteomes" id="UP000708298"/>
    </source>
</evidence>
<dbReference type="InterPro" id="IPR025997">
    <property type="entry name" value="SBP_2_dom"/>
</dbReference>
<reference evidence="4" key="2">
    <citation type="submission" date="2021-01" db="EMBL/GenBank/DDBJ databases">
        <authorList>
            <person name="Mieszkin S."/>
            <person name="Pouder E."/>
            <person name="Alain K."/>
        </authorList>
    </citation>
    <scope>NUCLEOTIDE SEQUENCE</scope>
    <source>
        <strain evidence="4">HW T2.11</strain>
    </source>
</reference>
<name>A0A964E066_9PROT</name>
<dbReference type="EMBL" id="JAESVB010000009">
    <property type="protein sequence ID" value="MCB8877021.1"/>
    <property type="molecule type" value="Genomic_DNA"/>
</dbReference>
<dbReference type="AlphaFoldDB" id="A0A964E066"/>
<evidence type="ECO:0000256" key="1">
    <source>
        <dbReference type="ARBA" id="ARBA00004418"/>
    </source>
</evidence>
<proteinExistence type="inferred from homology"/>
<comment type="similarity">
    <text evidence="2">Belongs to the bacterial solute-binding protein 2 family.</text>
</comment>
<dbReference type="RefSeq" id="WP_227322677.1">
    <property type="nucleotide sequence ID" value="NZ_JAESVB010000009.1"/>
</dbReference>
<dbReference type="GO" id="GO:0030246">
    <property type="term" value="F:carbohydrate binding"/>
    <property type="evidence" value="ECO:0007669"/>
    <property type="project" value="TreeGrafter"/>
</dbReference>
<feature type="domain" description="Periplasmic binding protein" evidence="3">
    <location>
        <begin position="25"/>
        <end position="280"/>
    </location>
</feature>